<dbReference type="InterPro" id="IPR011990">
    <property type="entry name" value="TPR-like_helical_dom_sf"/>
</dbReference>
<organism evidence="3 4">
    <name type="scientific">Mucilaginibacter pedocola</name>
    <dbReference type="NCBI Taxonomy" id="1792845"/>
    <lineage>
        <taxon>Bacteria</taxon>
        <taxon>Pseudomonadati</taxon>
        <taxon>Bacteroidota</taxon>
        <taxon>Sphingobacteriia</taxon>
        <taxon>Sphingobacteriales</taxon>
        <taxon>Sphingobacteriaceae</taxon>
        <taxon>Mucilaginibacter</taxon>
    </lineage>
</organism>
<dbReference type="Proteomes" id="UP000189739">
    <property type="component" value="Unassembled WGS sequence"/>
</dbReference>
<dbReference type="InterPro" id="IPR019734">
    <property type="entry name" value="TPR_rpt"/>
</dbReference>
<keyword evidence="4" id="KW-1185">Reference proteome</keyword>
<dbReference type="PROSITE" id="PS50005">
    <property type="entry name" value="TPR"/>
    <property type="match status" value="1"/>
</dbReference>
<dbReference type="InterPro" id="IPR036514">
    <property type="entry name" value="SGNH_hydro_sf"/>
</dbReference>
<feature type="repeat" description="TPR" evidence="1">
    <location>
        <begin position="501"/>
        <end position="534"/>
    </location>
</feature>
<keyword evidence="2" id="KW-0472">Membrane</keyword>
<sequence length="621" mass="69757">MAISKTNKHGSLKNSRKTLFFKLFAVLLPFVIMGLLEVLLRLFHYGQDLSLFLADENQPDYLVVNPHLSQRYFTIGANATIGNAEPFLKEKPKGLLRFFVLGESTTIGFPYMHNGAFHRFLQYRLMQQYPEKQIEIINLALTAVNSFTVRDIAAELPAYKPDAVLIYCGHNEYYGALGVGSTSKLGSNQTVVRALIALKKLRVVQLLFNGYTSLFKGKNSADADVSKNLMERMAQEQKIPEGSEIYKAGIEQFADNMDAVCRTLSAKGVPVFLSTIVSNEKDLRPFISDTKGNAGGLYKTAQQEYATGNYLKAKQLFVAAKQADKLRFRAPEEINAEVIALTKRYPQTYLVDAKAIFEANSPNGIIGNSTLTEHVHPNLFGYALLSDAFYQALNKRHLLPAKPARNLTLQQLRQEMPITRADSAFGAYTIQLLKQRWPFTQKIKLVTPVAFEDSVGYDMAARGLKWTDAMDKLMENYQRRRDTIGMLKVAEAVLLEYPTDPAFYTMAGGLSAKLGQLDKAANYLGRAFKMQPSMQLAQELFELEVKRQQLQNALAYIDYGLSQSPQNTTLANVRGLLQHMIAVENNIRQKPNMQDNKEMARCYRLLGEHSIANKYASTKAN</sequence>
<accession>A0A1S9PA73</accession>
<dbReference type="Gene3D" id="3.40.50.1110">
    <property type="entry name" value="SGNH hydrolase"/>
    <property type="match status" value="1"/>
</dbReference>
<name>A0A1S9PA73_9SPHI</name>
<evidence type="ECO:0000256" key="1">
    <source>
        <dbReference type="PROSITE-ProRule" id="PRU00339"/>
    </source>
</evidence>
<dbReference type="OrthoDB" id="239390at2"/>
<dbReference type="AlphaFoldDB" id="A0A1S9PA73"/>
<dbReference type="SUPFAM" id="SSF52266">
    <property type="entry name" value="SGNH hydrolase"/>
    <property type="match status" value="1"/>
</dbReference>
<protein>
    <recommendedName>
        <fullName evidence="5">SGNH hydrolase-type esterase domain-containing protein</fullName>
    </recommendedName>
</protein>
<feature type="transmembrane region" description="Helical" evidence="2">
    <location>
        <begin position="20"/>
        <end position="43"/>
    </location>
</feature>
<evidence type="ECO:0000256" key="2">
    <source>
        <dbReference type="SAM" id="Phobius"/>
    </source>
</evidence>
<evidence type="ECO:0000313" key="3">
    <source>
        <dbReference type="EMBL" id="OOQ57727.1"/>
    </source>
</evidence>
<dbReference type="RefSeq" id="WP_078350327.1">
    <property type="nucleotide sequence ID" value="NZ_MBTF01000035.1"/>
</dbReference>
<keyword evidence="1" id="KW-0802">TPR repeat</keyword>
<evidence type="ECO:0008006" key="5">
    <source>
        <dbReference type="Google" id="ProtNLM"/>
    </source>
</evidence>
<dbReference type="GO" id="GO:0016788">
    <property type="term" value="F:hydrolase activity, acting on ester bonds"/>
    <property type="evidence" value="ECO:0007669"/>
    <property type="project" value="UniProtKB-ARBA"/>
</dbReference>
<reference evidence="3 4" key="1">
    <citation type="submission" date="2016-07" db="EMBL/GenBank/DDBJ databases">
        <title>Genomic analysis of zinc-resistant bacterium Mucilaginibacter pedocola TBZ30.</title>
        <authorList>
            <person name="Huang J."/>
            <person name="Tang J."/>
        </authorList>
    </citation>
    <scope>NUCLEOTIDE SEQUENCE [LARGE SCALE GENOMIC DNA]</scope>
    <source>
        <strain evidence="3 4">TBZ30</strain>
    </source>
</reference>
<dbReference type="SUPFAM" id="SSF48452">
    <property type="entry name" value="TPR-like"/>
    <property type="match status" value="1"/>
</dbReference>
<evidence type="ECO:0000313" key="4">
    <source>
        <dbReference type="Proteomes" id="UP000189739"/>
    </source>
</evidence>
<gene>
    <name evidence="3" type="ORF">BC343_13115</name>
</gene>
<keyword evidence="2" id="KW-0812">Transmembrane</keyword>
<proteinExistence type="predicted"/>
<keyword evidence="2" id="KW-1133">Transmembrane helix</keyword>
<comment type="caution">
    <text evidence="3">The sequence shown here is derived from an EMBL/GenBank/DDBJ whole genome shotgun (WGS) entry which is preliminary data.</text>
</comment>
<dbReference type="Gene3D" id="1.25.40.10">
    <property type="entry name" value="Tetratricopeptide repeat domain"/>
    <property type="match status" value="1"/>
</dbReference>
<dbReference type="STRING" id="1792845.BC343_13115"/>
<dbReference type="EMBL" id="MBTF01000035">
    <property type="protein sequence ID" value="OOQ57727.1"/>
    <property type="molecule type" value="Genomic_DNA"/>
</dbReference>